<dbReference type="PANTHER" id="PTHR31902:SF22">
    <property type="entry name" value="SLL1203 PROTEIN"/>
    <property type="match status" value="1"/>
</dbReference>
<dbReference type="PANTHER" id="PTHR31902">
    <property type="entry name" value="ACTIN PATCHES DISTAL PROTEIN 1"/>
    <property type="match status" value="1"/>
</dbReference>
<dbReference type="Proteomes" id="UP000321234">
    <property type="component" value="Unassembled WGS sequence"/>
</dbReference>
<dbReference type="OrthoDB" id="3399139at2"/>
<accession>A0A5C8Z3W4</accession>
<dbReference type="EMBL" id="VKAC01000016">
    <property type="protein sequence ID" value="TXR52247.1"/>
    <property type="molecule type" value="Genomic_DNA"/>
</dbReference>
<dbReference type="RefSeq" id="WP_147928266.1">
    <property type="nucleotide sequence ID" value="NZ_VKAC01000016.1"/>
</dbReference>
<gene>
    <name evidence="2" type="ORF">FMM08_20835</name>
</gene>
<organism evidence="2 3">
    <name type="scientific">Quadrisphaera setariae</name>
    <dbReference type="NCBI Taxonomy" id="2593304"/>
    <lineage>
        <taxon>Bacteria</taxon>
        <taxon>Bacillati</taxon>
        <taxon>Actinomycetota</taxon>
        <taxon>Actinomycetes</taxon>
        <taxon>Kineosporiales</taxon>
        <taxon>Kineosporiaceae</taxon>
        <taxon>Quadrisphaera</taxon>
    </lineage>
</organism>
<evidence type="ECO:0000313" key="2">
    <source>
        <dbReference type="EMBL" id="TXR52247.1"/>
    </source>
</evidence>
<sequence>MLTASSAPEGLTPADRRYSCAAESQQRGEPVLGSASTTRGFLLVEEPGPWGPGGVPSSRLGDAATAALKEVAASIGAKLLLVRRPGASVLRAAAGDDGERVLMRVSVRRDRERVITRSCSVAEVVQAARSPEGWTDLDTSDGGPLLVCTHGRKDWCCARRGRPLAAALAELAPSRVWECSHLGGDRFAANLLSLPTGWTYGRVDTADAAAVVEATAVGRVVPALLRGRCCDAMVVQAADVLARQALGRAEVRDLVPVSATREGADADAPWRVVFDLADGSPLAVRVRQRHVESPQRLTCGAAVAQHARTWELLDAGPTS</sequence>
<comment type="caution">
    <text evidence="2">The sequence shown here is derived from an EMBL/GenBank/DDBJ whole genome shotgun (WGS) entry which is preliminary data.</text>
</comment>
<feature type="region of interest" description="Disordered" evidence="1">
    <location>
        <begin position="1"/>
        <end position="34"/>
    </location>
</feature>
<reference evidence="2 3" key="1">
    <citation type="submission" date="2019-07" db="EMBL/GenBank/DDBJ databases">
        <title>Quadrisphaera sp. strain DD2A genome sequencing and assembly.</title>
        <authorList>
            <person name="Kim I."/>
        </authorList>
    </citation>
    <scope>NUCLEOTIDE SEQUENCE [LARGE SCALE GENOMIC DNA]</scope>
    <source>
        <strain evidence="2 3">DD2A</strain>
    </source>
</reference>
<dbReference type="SUPFAM" id="SSF52833">
    <property type="entry name" value="Thioredoxin-like"/>
    <property type="match status" value="1"/>
</dbReference>
<evidence type="ECO:0000256" key="1">
    <source>
        <dbReference type="SAM" id="MobiDB-lite"/>
    </source>
</evidence>
<proteinExistence type="predicted"/>
<keyword evidence="3" id="KW-1185">Reference proteome</keyword>
<evidence type="ECO:0000313" key="3">
    <source>
        <dbReference type="Proteomes" id="UP000321234"/>
    </source>
</evidence>
<dbReference type="InterPro" id="IPR009737">
    <property type="entry name" value="Aim32/Apd1-like"/>
</dbReference>
<dbReference type="Pfam" id="PF06999">
    <property type="entry name" value="Suc_Fer-like"/>
    <property type="match status" value="1"/>
</dbReference>
<protein>
    <submittedName>
        <fullName evidence="2">Sucrase ferredoxin</fullName>
    </submittedName>
</protein>
<dbReference type="AlphaFoldDB" id="A0A5C8Z3W4"/>
<name>A0A5C8Z3W4_9ACTN</name>
<dbReference type="Gene3D" id="3.40.30.10">
    <property type="entry name" value="Glutaredoxin"/>
    <property type="match status" value="1"/>
</dbReference>
<dbReference type="InterPro" id="IPR036249">
    <property type="entry name" value="Thioredoxin-like_sf"/>
</dbReference>